<dbReference type="Proteomes" id="UP001139264">
    <property type="component" value="Unassembled WGS sequence"/>
</dbReference>
<dbReference type="PANTHER" id="PTHR43391:SF82">
    <property type="entry name" value="OXIDOREDUCTASE SADH-RELATED"/>
    <property type="match status" value="1"/>
</dbReference>
<dbReference type="InterPro" id="IPR036291">
    <property type="entry name" value="NAD(P)-bd_dom_sf"/>
</dbReference>
<dbReference type="EMBL" id="JAJFZP010000003">
    <property type="protein sequence ID" value="MCC3268083.1"/>
    <property type="molecule type" value="Genomic_DNA"/>
</dbReference>
<dbReference type="PROSITE" id="PS00061">
    <property type="entry name" value="ADH_SHORT"/>
    <property type="match status" value="1"/>
</dbReference>
<gene>
    <name evidence="4" type="ORF">LJ751_01740</name>
</gene>
<dbReference type="PRINTS" id="PR00080">
    <property type="entry name" value="SDRFAMILY"/>
</dbReference>
<dbReference type="CDD" id="cd05233">
    <property type="entry name" value="SDR_c"/>
    <property type="match status" value="1"/>
</dbReference>
<evidence type="ECO:0000256" key="2">
    <source>
        <dbReference type="ARBA" id="ARBA00023002"/>
    </source>
</evidence>
<dbReference type="InterPro" id="IPR002347">
    <property type="entry name" value="SDR_fam"/>
</dbReference>
<dbReference type="Pfam" id="PF00106">
    <property type="entry name" value="adh_short"/>
    <property type="match status" value="1"/>
</dbReference>
<dbReference type="SUPFAM" id="SSF51735">
    <property type="entry name" value="NAD(P)-binding Rossmann-fold domains"/>
    <property type="match status" value="1"/>
</dbReference>
<dbReference type="PANTHER" id="PTHR43391">
    <property type="entry name" value="RETINOL DEHYDROGENASE-RELATED"/>
    <property type="match status" value="1"/>
</dbReference>
<reference evidence="4" key="1">
    <citation type="submission" date="2021-10" db="EMBL/GenBank/DDBJ databases">
        <title>Novel species in genus Arthrobacter.</title>
        <authorList>
            <person name="Liu Y."/>
        </authorList>
    </citation>
    <scope>NUCLEOTIDE SEQUENCE</scope>
    <source>
        <strain evidence="4">Zg-Y809</strain>
    </source>
</reference>
<organism evidence="4 5">
    <name type="scientific">Arthrobacter gengyunqii</name>
    <dbReference type="NCBI Taxonomy" id="2886940"/>
    <lineage>
        <taxon>Bacteria</taxon>
        <taxon>Bacillati</taxon>
        <taxon>Actinomycetota</taxon>
        <taxon>Actinomycetes</taxon>
        <taxon>Micrococcales</taxon>
        <taxon>Micrococcaceae</taxon>
        <taxon>Arthrobacter</taxon>
    </lineage>
</organism>
<name>A0A9X1LYN9_9MICC</name>
<dbReference type="PRINTS" id="PR00081">
    <property type="entry name" value="GDHRDH"/>
</dbReference>
<dbReference type="InterPro" id="IPR020904">
    <property type="entry name" value="Sc_DH/Rdtase_CS"/>
</dbReference>
<evidence type="ECO:0000256" key="3">
    <source>
        <dbReference type="RuleBase" id="RU000363"/>
    </source>
</evidence>
<proteinExistence type="inferred from homology"/>
<dbReference type="FunFam" id="3.40.50.720:FF:000084">
    <property type="entry name" value="Short-chain dehydrogenase reductase"/>
    <property type="match status" value="1"/>
</dbReference>
<evidence type="ECO:0000313" key="5">
    <source>
        <dbReference type="Proteomes" id="UP001139264"/>
    </source>
</evidence>
<accession>A0A9X1LYN9</accession>
<dbReference type="GO" id="GO:0016491">
    <property type="term" value="F:oxidoreductase activity"/>
    <property type="evidence" value="ECO:0007669"/>
    <property type="project" value="UniProtKB-KW"/>
</dbReference>
<evidence type="ECO:0000313" key="4">
    <source>
        <dbReference type="EMBL" id="MCC3268083.1"/>
    </source>
</evidence>
<protein>
    <submittedName>
        <fullName evidence="4">SDR family oxidoreductase</fullName>
    </submittedName>
</protein>
<dbReference type="Gene3D" id="3.40.50.720">
    <property type="entry name" value="NAD(P)-binding Rossmann-like Domain"/>
    <property type="match status" value="1"/>
</dbReference>
<comment type="caution">
    <text evidence="4">The sequence shown here is derived from an EMBL/GenBank/DDBJ whole genome shotgun (WGS) entry which is preliminary data.</text>
</comment>
<dbReference type="RefSeq" id="WP_227906556.1">
    <property type="nucleotide sequence ID" value="NZ_CP095461.1"/>
</dbReference>
<sequence>MRDLKGRVAFVTGGGSGIGLGIVEGLLDRGVAVMVADLREDHLAEASERLAGRGKVSTIAVDVADRDAMAAAAKHTLEVYGRCDILVNNAGVGINPTVDEVAYADWDWVLAVNLGGVINGVMSFLPEMLRRGEGHIVTTSSMAGLLPTANNFIYATSKYAVRGMSDSLRLTLAPRGVGVSVLYPGLTRSRILVSEENRHERFLVDRPTSAAAGGPVVPGDEAGMDPRDVGEAVVEGIILNKGYILSHAEFGDELAAHFASILAENPAPQEIDPGRLFLENSRRAETEAAMRAVQRITAGELP</sequence>
<evidence type="ECO:0000256" key="1">
    <source>
        <dbReference type="ARBA" id="ARBA00006484"/>
    </source>
</evidence>
<dbReference type="AlphaFoldDB" id="A0A9X1LYN9"/>
<comment type="similarity">
    <text evidence="1 3">Belongs to the short-chain dehydrogenases/reductases (SDR) family.</text>
</comment>
<keyword evidence="2" id="KW-0560">Oxidoreductase</keyword>